<dbReference type="InterPro" id="IPR030457">
    <property type="entry name" value="ELO_CS"/>
</dbReference>
<dbReference type="GO" id="GO:0009922">
    <property type="term" value="F:fatty acid elongase activity"/>
    <property type="evidence" value="ECO:0007669"/>
    <property type="project" value="InterPro"/>
</dbReference>
<evidence type="ECO:0000256" key="3">
    <source>
        <dbReference type="ARBA" id="ARBA00022679"/>
    </source>
</evidence>
<dbReference type="InterPro" id="IPR002076">
    <property type="entry name" value="ELO_fam"/>
</dbReference>
<evidence type="ECO:0000313" key="11">
    <source>
        <dbReference type="EMBL" id="CEP02616.1"/>
    </source>
</evidence>
<protein>
    <recommendedName>
        <fullName evidence="10">Elongation of fatty acids protein</fullName>
        <ecNumber evidence="10">2.3.1.-</ecNumber>
    </recommendedName>
</protein>
<evidence type="ECO:0000256" key="5">
    <source>
        <dbReference type="ARBA" id="ARBA00022832"/>
    </source>
</evidence>
<evidence type="ECO:0000256" key="6">
    <source>
        <dbReference type="ARBA" id="ARBA00022989"/>
    </source>
</evidence>
<evidence type="ECO:0000256" key="4">
    <source>
        <dbReference type="ARBA" id="ARBA00022692"/>
    </source>
</evidence>
<dbReference type="GO" id="GO:0030148">
    <property type="term" value="P:sphingolipid biosynthetic process"/>
    <property type="evidence" value="ECO:0007669"/>
    <property type="project" value="TreeGrafter"/>
</dbReference>
<evidence type="ECO:0000256" key="1">
    <source>
        <dbReference type="ARBA" id="ARBA00004141"/>
    </source>
</evidence>
<keyword evidence="8 10" id="KW-0472">Membrane</keyword>
<dbReference type="PROSITE" id="PS01188">
    <property type="entry name" value="ELO"/>
    <property type="match status" value="1"/>
</dbReference>
<accession>A0A0G4J5T9</accession>
<keyword evidence="4 10" id="KW-0812">Transmembrane</keyword>
<keyword evidence="7 10" id="KW-0443">Lipid metabolism</keyword>
<feature type="transmembrane region" description="Helical" evidence="10">
    <location>
        <begin position="145"/>
        <end position="163"/>
    </location>
</feature>
<keyword evidence="2 10" id="KW-0444">Lipid biosynthesis</keyword>
<dbReference type="GO" id="GO:0034625">
    <property type="term" value="P:fatty acid elongation, monounsaturated fatty acid"/>
    <property type="evidence" value="ECO:0007669"/>
    <property type="project" value="TreeGrafter"/>
</dbReference>
<comment type="subcellular location">
    <subcellularLocation>
        <location evidence="1">Membrane</location>
        <topology evidence="1">Multi-pass membrane protein</topology>
    </subcellularLocation>
</comment>
<proteinExistence type="inferred from homology"/>
<reference evidence="11 12" key="1">
    <citation type="submission" date="2015-02" db="EMBL/GenBank/DDBJ databases">
        <authorList>
            <person name="Chooi Y.-H."/>
        </authorList>
    </citation>
    <scope>NUCLEOTIDE SEQUENCE [LARGE SCALE GENOMIC DNA]</scope>
    <source>
        <strain evidence="11">E3</strain>
    </source>
</reference>
<dbReference type="EMBL" id="CDSF01000133">
    <property type="protein sequence ID" value="CEP02616.1"/>
    <property type="molecule type" value="Genomic_DNA"/>
</dbReference>
<keyword evidence="3 10" id="KW-0808">Transferase</keyword>
<dbReference type="PANTHER" id="PTHR11157">
    <property type="entry name" value="FATTY ACID ACYL TRANSFERASE-RELATED"/>
    <property type="match status" value="1"/>
</dbReference>
<evidence type="ECO:0000256" key="7">
    <source>
        <dbReference type="ARBA" id="ARBA00023098"/>
    </source>
</evidence>
<feature type="transmembrane region" description="Helical" evidence="10">
    <location>
        <begin position="47"/>
        <end position="66"/>
    </location>
</feature>
<sequence length="253" mass="29447">MQGWPMVNFYHLLLAVAAYLVLLFLAKQAMLKRGKGFELKTFSLMHNLAMTALSLYMFVQTCRELYIQKYSLWNNPVDPTPAGDGMAHVIYVFYISKFFEFIDSFIIVARFRLRQLAFIHVYHHTSIVFICWAACYFWPGGDSYFVVLLNSFVHVVLYGYYFASSIVEKPQPGARVSWASPYFWRRYITTLQLCQFVAMLGQSLYMLTVKEARYSRKGAAYLGIYMLTMLYVFGSFYKENYKGGKARAKLHEG</sequence>
<gene>
    <name evidence="11" type="ORF">PBRA_002583</name>
</gene>
<evidence type="ECO:0000256" key="2">
    <source>
        <dbReference type="ARBA" id="ARBA00022516"/>
    </source>
</evidence>
<dbReference type="GO" id="GO:0034626">
    <property type="term" value="P:fatty acid elongation, polyunsaturated fatty acid"/>
    <property type="evidence" value="ECO:0007669"/>
    <property type="project" value="TreeGrafter"/>
</dbReference>
<name>A0A0G4J5T9_PLABS</name>
<keyword evidence="5 10" id="KW-0276">Fatty acid metabolism</keyword>
<evidence type="ECO:0000313" key="12">
    <source>
        <dbReference type="Proteomes" id="UP000039324"/>
    </source>
</evidence>
<feature type="transmembrane region" description="Helical" evidence="10">
    <location>
        <begin position="121"/>
        <end position="139"/>
    </location>
</feature>
<dbReference type="AlphaFoldDB" id="A0A0G4J5T9"/>
<dbReference type="Proteomes" id="UP000039324">
    <property type="component" value="Unassembled WGS sequence"/>
</dbReference>
<dbReference type="GO" id="GO:0005789">
    <property type="term" value="C:endoplasmic reticulum membrane"/>
    <property type="evidence" value="ECO:0007669"/>
    <property type="project" value="TreeGrafter"/>
</dbReference>
<dbReference type="OMA" id="YSTTRHR"/>
<keyword evidence="6 10" id="KW-1133">Transmembrane helix</keyword>
<keyword evidence="9 10" id="KW-0275">Fatty acid biosynthesis</keyword>
<feature type="transmembrane region" description="Helical" evidence="10">
    <location>
        <begin position="184"/>
        <end position="207"/>
    </location>
</feature>
<dbReference type="OrthoDB" id="434092at2759"/>
<evidence type="ECO:0000256" key="9">
    <source>
        <dbReference type="ARBA" id="ARBA00023160"/>
    </source>
</evidence>
<dbReference type="Pfam" id="PF01151">
    <property type="entry name" value="ELO"/>
    <property type="match status" value="1"/>
</dbReference>
<dbReference type="EC" id="2.3.1.-" evidence="10"/>
<comment type="similarity">
    <text evidence="10">Belongs to the ELO family.</text>
</comment>
<feature type="transmembrane region" description="Helical" evidence="10">
    <location>
        <begin position="6"/>
        <end position="26"/>
    </location>
</feature>
<feature type="transmembrane region" description="Helical" evidence="10">
    <location>
        <begin position="219"/>
        <end position="237"/>
    </location>
</feature>
<keyword evidence="12" id="KW-1185">Reference proteome</keyword>
<dbReference type="GO" id="GO:0019367">
    <property type="term" value="P:fatty acid elongation, saturated fatty acid"/>
    <property type="evidence" value="ECO:0007669"/>
    <property type="project" value="TreeGrafter"/>
</dbReference>
<evidence type="ECO:0000256" key="10">
    <source>
        <dbReference type="RuleBase" id="RU361115"/>
    </source>
</evidence>
<feature type="transmembrane region" description="Helical" evidence="10">
    <location>
        <begin position="86"/>
        <end position="109"/>
    </location>
</feature>
<comment type="catalytic activity">
    <reaction evidence="10">
        <text>an acyl-CoA + malonyl-CoA + H(+) = a 3-oxoacyl-CoA + CO2 + CoA</text>
        <dbReference type="Rhea" id="RHEA:50252"/>
        <dbReference type="ChEBI" id="CHEBI:15378"/>
        <dbReference type="ChEBI" id="CHEBI:16526"/>
        <dbReference type="ChEBI" id="CHEBI:57287"/>
        <dbReference type="ChEBI" id="CHEBI:57384"/>
        <dbReference type="ChEBI" id="CHEBI:58342"/>
        <dbReference type="ChEBI" id="CHEBI:90726"/>
    </reaction>
    <physiologicalReaction direction="left-to-right" evidence="10">
        <dbReference type="Rhea" id="RHEA:50253"/>
    </physiologicalReaction>
</comment>
<evidence type="ECO:0000256" key="8">
    <source>
        <dbReference type="ARBA" id="ARBA00023136"/>
    </source>
</evidence>
<organism evidence="11 12">
    <name type="scientific">Plasmodiophora brassicae</name>
    <name type="common">Clubroot disease agent</name>
    <dbReference type="NCBI Taxonomy" id="37360"/>
    <lineage>
        <taxon>Eukaryota</taxon>
        <taxon>Sar</taxon>
        <taxon>Rhizaria</taxon>
        <taxon>Endomyxa</taxon>
        <taxon>Phytomyxea</taxon>
        <taxon>Plasmodiophorida</taxon>
        <taxon>Plasmodiophoridae</taxon>
        <taxon>Plasmodiophora</taxon>
    </lineage>
</organism>
<dbReference type="GO" id="GO:0042761">
    <property type="term" value="P:very long-chain fatty acid biosynthetic process"/>
    <property type="evidence" value="ECO:0007669"/>
    <property type="project" value="TreeGrafter"/>
</dbReference>
<dbReference type="STRING" id="37360.A0A0G4J5T9"/>